<dbReference type="PANTHER" id="PTHR30273:SF2">
    <property type="entry name" value="PROTEIN FECR"/>
    <property type="match status" value="1"/>
</dbReference>
<feature type="domain" description="FecR protein" evidence="2">
    <location>
        <begin position="106"/>
        <end position="198"/>
    </location>
</feature>
<feature type="transmembrane region" description="Helical" evidence="1">
    <location>
        <begin position="84"/>
        <end position="102"/>
    </location>
</feature>
<gene>
    <name evidence="4" type="ORF">ACFPN2_02520</name>
</gene>
<keyword evidence="1" id="KW-0812">Transmembrane</keyword>
<dbReference type="InterPro" id="IPR012373">
    <property type="entry name" value="Ferrdict_sens_TM"/>
</dbReference>
<dbReference type="EMBL" id="JBHSDU010000001">
    <property type="protein sequence ID" value="MFC4307945.1"/>
    <property type="molecule type" value="Genomic_DNA"/>
</dbReference>
<reference evidence="5" key="1">
    <citation type="journal article" date="2019" name="Int. J. Syst. Evol. Microbiol.">
        <title>The Global Catalogue of Microorganisms (GCM) 10K type strain sequencing project: providing services to taxonomists for standard genome sequencing and annotation.</title>
        <authorList>
            <consortium name="The Broad Institute Genomics Platform"/>
            <consortium name="The Broad Institute Genome Sequencing Center for Infectious Disease"/>
            <person name="Wu L."/>
            <person name="Ma J."/>
        </authorList>
    </citation>
    <scope>NUCLEOTIDE SEQUENCE [LARGE SCALE GENOMIC DNA]</scope>
    <source>
        <strain evidence="5">CGMCC 1.10759</strain>
    </source>
</reference>
<evidence type="ECO:0000259" key="3">
    <source>
        <dbReference type="Pfam" id="PF16220"/>
    </source>
</evidence>
<keyword evidence="1" id="KW-1133">Transmembrane helix</keyword>
<keyword evidence="5" id="KW-1185">Reference proteome</keyword>
<comment type="caution">
    <text evidence="4">The sequence shown here is derived from an EMBL/GenBank/DDBJ whole genome shotgun (WGS) entry which is preliminary data.</text>
</comment>
<evidence type="ECO:0000313" key="5">
    <source>
        <dbReference type="Proteomes" id="UP001595904"/>
    </source>
</evidence>
<protein>
    <submittedName>
        <fullName evidence="4">FecR family protein</fullName>
    </submittedName>
</protein>
<feature type="domain" description="FecR N-terminal" evidence="3">
    <location>
        <begin position="12"/>
        <end position="52"/>
    </location>
</feature>
<proteinExistence type="predicted"/>
<accession>A0ABV8SKS6</accession>
<dbReference type="Pfam" id="PF16220">
    <property type="entry name" value="DUF4880"/>
    <property type="match status" value="1"/>
</dbReference>
<dbReference type="RefSeq" id="WP_380594647.1">
    <property type="nucleotide sequence ID" value="NZ_JBHSDU010000001.1"/>
</dbReference>
<dbReference type="Proteomes" id="UP001595904">
    <property type="component" value="Unassembled WGS sequence"/>
</dbReference>
<sequence length="322" mass="34876">MAQSEGNALSGEAAAWVARVQGQAVTREVRDELERWMDADPAHAVAYLQAEAAWERMERLKAVPVSSLMPDETVARWRMTRRTALAGGLGLCAASAAGWWVFSAPDTYKSAIGERRVIALEDGSRVTLNTASVLRVRFTDAERSLHLVSGEALFEVAHNPQRPFVVTAAGSHIRALGTAFVVRLRSDLAEVTVTEGTVVVVEAPETVPPPDPARQIAAGSGAVVDRSTVAKSELGPDVLRQRLAWSEGVIELRGETLAQAAEEFSRYRTKRIIVADPRVASIRIGGRFPSNEADAFLRSVQSGFPVRIIEGADGTVYLVHRD</sequence>
<evidence type="ECO:0000259" key="2">
    <source>
        <dbReference type="Pfam" id="PF04773"/>
    </source>
</evidence>
<dbReference type="PANTHER" id="PTHR30273">
    <property type="entry name" value="PERIPLASMIC SIGNAL SENSOR AND SIGMA FACTOR ACTIVATOR FECR-RELATED"/>
    <property type="match status" value="1"/>
</dbReference>
<dbReference type="Gene3D" id="2.60.120.1440">
    <property type="match status" value="1"/>
</dbReference>
<organism evidence="4 5">
    <name type="scientific">Steroidobacter flavus</name>
    <dbReference type="NCBI Taxonomy" id="1842136"/>
    <lineage>
        <taxon>Bacteria</taxon>
        <taxon>Pseudomonadati</taxon>
        <taxon>Pseudomonadota</taxon>
        <taxon>Gammaproteobacteria</taxon>
        <taxon>Steroidobacterales</taxon>
        <taxon>Steroidobacteraceae</taxon>
        <taxon>Steroidobacter</taxon>
    </lineage>
</organism>
<evidence type="ECO:0000256" key="1">
    <source>
        <dbReference type="SAM" id="Phobius"/>
    </source>
</evidence>
<keyword evidence="1" id="KW-0472">Membrane</keyword>
<dbReference type="InterPro" id="IPR032623">
    <property type="entry name" value="FecR_N"/>
</dbReference>
<dbReference type="InterPro" id="IPR006860">
    <property type="entry name" value="FecR"/>
</dbReference>
<dbReference type="Pfam" id="PF04773">
    <property type="entry name" value="FecR"/>
    <property type="match status" value="1"/>
</dbReference>
<dbReference type="PIRSF" id="PIRSF018266">
    <property type="entry name" value="FecR"/>
    <property type="match status" value="1"/>
</dbReference>
<name>A0ABV8SKS6_9GAMM</name>
<evidence type="ECO:0000313" key="4">
    <source>
        <dbReference type="EMBL" id="MFC4307945.1"/>
    </source>
</evidence>